<dbReference type="EMBL" id="JAPDRP010000007">
    <property type="protein sequence ID" value="KAJ9645747.1"/>
    <property type="molecule type" value="Genomic_DNA"/>
</dbReference>
<keyword evidence="2" id="KW-1185">Reference proteome</keyword>
<organism evidence="1 2">
    <name type="scientific">Coniosporium tulheliwenetii</name>
    <dbReference type="NCBI Taxonomy" id="3383036"/>
    <lineage>
        <taxon>Eukaryota</taxon>
        <taxon>Fungi</taxon>
        <taxon>Dikarya</taxon>
        <taxon>Ascomycota</taxon>
        <taxon>Pezizomycotina</taxon>
        <taxon>Dothideomycetes</taxon>
        <taxon>Dothideomycetes incertae sedis</taxon>
        <taxon>Coniosporium</taxon>
    </lineage>
</organism>
<accession>A0ACC2ZD58</accession>
<name>A0ACC2ZD58_9PEZI</name>
<dbReference type="Proteomes" id="UP001172680">
    <property type="component" value="Unassembled WGS sequence"/>
</dbReference>
<reference evidence="1" key="1">
    <citation type="submission" date="2022-10" db="EMBL/GenBank/DDBJ databases">
        <title>Culturing micro-colonial fungi from biological soil crusts in the Mojave desert and describing Neophaeococcomyces mojavensis, and introducing the new genera and species Taxawa tesnikishii.</title>
        <authorList>
            <person name="Kurbessoian T."/>
            <person name="Stajich J.E."/>
        </authorList>
    </citation>
    <scope>NUCLEOTIDE SEQUENCE</scope>
    <source>
        <strain evidence="1">JES_115</strain>
    </source>
</reference>
<protein>
    <submittedName>
        <fullName evidence="1">Uncharacterized protein</fullName>
    </submittedName>
</protein>
<evidence type="ECO:0000313" key="1">
    <source>
        <dbReference type="EMBL" id="KAJ9645747.1"/>
    </source>
</evidence>
<sequence>MQTNTSSPPLGHRRSSHDEQALRPLLDNPDVEATILQTHGMAPAAPVAARGDAADEVAGKAAALGGKRGEMGGVESA</sequence>
<comment type="caution">
    <text evidence="1">The sequence shown here is derived from an EMBL/GenBank/DDBJ whole genome shotgun (WGS) entry which is preliminary data.</text>
</comment>
<gene>
    <name evidence="1" type="ORF">H2199_002787</name>
</gene>
<proteinExistence type="predicted"/>
<evidence type="ECO:0000313" key="2">
    <source>
        <dbReference type="Proteomes" id="UP001172680"/>
    </source>
</evidence>